<gene>
    <name evidence="7" type="ORF">BAMA_01230</name>
</gene>
<reference evidence="7 8" key="1">
    <citation type="submission" date="2014-06" db="EMBL/GenBank/DDBJ databases">
        <title>Draft genome sequence of Bacillus manliponensis JCM 15802 (MCCC 1A00708).</title>
        <authorList>
            <person name="Lai Q."/>
            <person name="Liu Y."/>
            <person name="Shao Z."/>
        </authorList>
    </citation>
    <scope>NUCLEOTIDE SEQUENCE [LARGE SCALE GENOMIC DNA]</scope>
    <source>
        <strain evidence="7 8">JCM 15802</strain>
    </source>
</reference>
<dbReference type="PANTHER" id="PTHR43471:SF1">
    <property type="entry name" value="ABC TRANSPORTER PERMEASE PROTEIN NOSY-RELATED"/>
    <property type="match status" value="1"/>
</dbReference>
<evidence type="ECO:0000313" key="8">
    <source>
        <dbReference type="Proteomes" id="UP000027822"/>
    </source>
</evidence>
<evidence type="ECO:0000256" key="1">
    <source>
        <dbReference type="ARBA" id="ARBA00004141"/>
    </source>
</evidence>
<dbReference type="GO" id="GO:0016020">
    <property type="term" value="C:membrane"/>
    <property type="evidence" value="ECO:0007669"/>
    <property type="project" value="UniProtKB-SubCell"/>
</dbReference>
<keyword evidence="3 5" id="KW-1133">Transmembrane helix</keyword>
<feature type="transmembrane region" description="Helical" evidence="5">
    <location>
        <begin position="211"/>
        <end position="229"/>
    </location>
</feature>
<comment type="subcellular location">
    <subcellularLocation>
        <location evidence="1">Membrane</location>
        <topology evidence="1">Multi-pass membrane protein</topology>
    </subcellularLocation>
</comment>
<evidence type="ECO:0000256" key="2">
    <source>
        <dbReference type="ARBA" id="ARBA00022692"/>
    </source>
</evidence>
<feature type="transmembrane region" description="Helical" evidence="5">
    <location>
        <begin position="48"/>
        <end position="69"/>
    </location>
</feature>
<sequence length="235" mass="26003">MTFSLKRFSAIFRKEMQDLKSNAQMLLMTMVPLALALFYRQMQGGKEVLAVIVIAMIWCMVTMLVQATLIAEEKEKHTLRVVMLSPASALEVLCGKALPVILLSVILSVASLFILDIVKVNQLLLGIVLLLGTLFTIIVGTIIGLVSKNMVHVSVIGTPFMMLLIGTPVLQRMIDNEFIKEVLSFLPMDHLGLALLSIFEGKGFAAIDMHILNVSVWVVIALIACLFTYKKKQLD</sequence>
<dbReference type="EMBL" id="JOTN01000001">
    <property type="protein sequence ID" value="KEK21419.1"/>
    <property type="molecule type" value="Genomic_DNA"/>
</dbReference>
<feature type="transmembrane region" description="Helical" evidence="5">
    <location>
        <begin position="22"/>
        <end position="39"/>
    </location>
</feature>
<dbReference type="GO" id="GO:0140359">
    <property type="term" value="F:ABC-type transporter activity"/>
    <property type="evidence" value="ECO:0007669"/>
    <property type="project" value="InterPro"/>
</dbReference>
<evidence type="ECO:0000313" key="7">
    <source>
        <dbReference type="EMBL" id="KEK21419.1"/>
    </source>
</evidence>
<keyword evidence="8" id="KW-1185">Reference proteome</keyword>
<accession>A0A073K2B4</accession>
<evidence type="ECO:0000259" key="6">
    <source>
        <dbReference type="Pfam" id="PF12698"/>
    </source>
</evidence>
<evidence type="ECO:0000256" key="3">
    <source>
        <dbReference type="ARBA" id="ARBA00022989"/>
    </source>
</evidence>
<dbReference type="InterPro" id="IPR013525">
    <property type="entry name" value="ABC2_TM"/>
</dbReference>
<evidence type="ECO:0000256" key="4">
    <source>
        <dbReference type="ARBA" id="ARBA00023136"/>
    </source>
</evidence>
<dbReference type="AlphaFoldDB" id="A0A073K2B4"/>
<organism evidence="7 8">
    <name type="scientific">Bacillus manliponensis</name>
    <dbReference type="NCBI Taxonomy" id="574376"/>
    <lineage>
        <taxon>Bacteria</taxon>
        <taxon>Bacillati</taxon>
        <taxon>Bacillota</taxon>
        <taxon>Bacilli</taxon>
        <taxon>Bacillales</taxon>
        <taxon>Bacillaceae</taxon>
        <taxon>Bacillus</taxon>
        <taxon>Bacillus cereus group</taxon>
    </lineage>
</organism>
<protein>
    <submittedName>
        <fullName evidence="7">ABC transporter permease</fullName>
    </submittedName>
</protein>
<keyword evidence="2 5" id="KW-0812">Transmembrane</keyword>
<name>A0A073K2B4_9BACI</name>
<dbReference type="RefSeq" id="WP_034635310.1">
    <property type="nucleotide sequence ID" value="NZ_CBCSJC010000002.1"/>
</dbReference>
<feature type="transmembrane region" description="Helical" evidence="5">
    <location>
        <begin position="122"/>
        <end position="145"/>
    </location>
</feature>
<evidence type="ECO:0000256" key="5">
    <source>
        <dbReference type="SAM" id="Phobius"/>
    </source>
</evidence>
<dbReference type="STRING" id="574376.BAMA_01230"/>
<feature type="transmembrane region" description="Helical" evidence="5">
    <location>
        <begin position="89"/>
        <end position="115"/>
    </location>
</feature>
<dbReference type="Proteomes" id="UP000027822">
    <property type="component" value="Unassembled WGS sequence"/>
</dbReference>
<dbReference type="OrthoDB" id="3182222at2"/>
<feature type="transmembrane region" description="Helical" evidence="5">
    <location>
        <begin position="151"/>
        <end position="170"/>
    </location>
</feature>
<comment type="caution">
    <text evidence="7">The sequence shown here is derived from an EMBL/GenBank/DDBJ whole genome shotgun (WGS) entry which is preliminary data.</text>
</comment>
<feature type="domain" description="ABC-2 type transporter transmembrane" evidence="6">
    <location>
        <begin position="39"/>
        <end position="224"/>
    </location>
</feature>
<proteinExistence type="predicted"/>
<keyword evidence="4 5" id="KW-0472">Membrane</keyword>
<dbReference type="PANTHER" id="PTHR43471">
    <property type="entry name" value="ABC TRANSPORTER PERMEASE"/>
    <property type="match status" value="1"/>
</dbReference>
<dbReference type="eggNOG" id="COG0842">
    <property type="taxonomic scope" value="Bacteria"/>
</dbReference>
<dbReference type="Pfam" id="PF12698">
    <property type="entry name" value="ABC2_membrane_3"/>
    <property type="match status" value="1"/>
</dbReference>